<sequence length="277" mass="31284">MLSPHHFQLNIWRIWALIKFELIRLFFTKRGMLAVLAFATAWFIILYYPVNSAVSIVSSEGFKDMAKQMFGVLGLSELLNWPVSELALYWLIAIYSFPVFALIASSDQTCADRTRGTLRFISLRASRNEILFGRFLGQVLIISTLILLTLLATVVMATWRDTSLFIPALTKSLYLFKELLIAVLPFIALMAFFNSFLRSAKLTAVITLLFFGLGSIFISILEYQAPIAIHLNYLFPGMQLDAVVGQQGLDMSHYVIPLIQTVAYLTLASIFMKRSAL</sequence>
<protein>
    <submittedName>
        <fullName evidence="2">ABC-2 family transporter protein</fullName>
    </submittedName>
</protein>
<evidence type="ECO:0000313" key="2">
    <source>
        <dbReference type="EMBL" id="SFD60925.1"/>
    </source>
</evidence>
<dbReference type="GO" id="GO:0140359">
    <property type="term" value="F:ABC-type transporter activity"/>
    <property type="evidence" value="ECO:0007669"/>
    <property type="project" value="InterPro"/>
</dbReference>
<feature type="transmembrane region" description="Helical" evidence="1">
    <location>
        <begin position="87"/>
        <end position="105"/>
    </location>
</feature>
<keyword evidence="1" id="KW-0812">Transmembrane</keyword>
<dbReference type="Pfam" id="PF12679">
    <property type="entry name" value="ABC2_membrane_2"/>
    <property type="match status" value="1"/>
</dbReference>
<feature type="transmembrane region" description="Helical" evidence="1">
    <location>
        <begin position="135"/>
        <end position="159"/>
    </location>
</feature>
<dbReference type="GO" id="GO:0005886">
    <property type="term" value="C:plasma membrane"/>
    <property type="evidence" value="ECO:0007669"/>
    <property type="project" value="UniProtKB-SubCell"/>
</dbReference>
<dbReference type="AlphaFoldDB" id="A0A1I1TRC2"/>
<feature type="transmembrane region" description="Helical" evidence="1">
    <location>
        <begin position="251"/>
        <end position="272"/>
    </location>
</feature>
<dbReference type="STRING" id="1123010.SAMN02745724_04966"/>
<organism evidence="2 3">
    <name type="scientific">Pseudoalteromonas denitrificans DSM 6059</name>
    <dbReference type="NCBI Taxonomy" id="1123010"/>
    <lineage>
        <taxon>Bacteria</taxon>
        <taxon>Pseudomonadati</taxon>
        <taxon>Pseudomonadota</taxon>
        <taxon>Gammaproteobacteria</taxon>
        <taxon>Alteromonadales</taxon>
        <taxon>Pseudoalteromonadaceae</taxon>
        <taxon>Pseudoalteromonas</taxon>
    </lineage>
</organism>
<dbReference type="Proteomes" id="UP000198862">
    <property type="component" value="Unassembled WGS sequence"/>
</dbReference>
<evidence type="ECO:0000313" key="3">
    <source>
        <dbReference type="Proteomes" id="UP000198862"/>
    </source>
</evidence>
<feature type="transmembrane region" description="Helical" evidence="1">
    <location>
        <begin position="179"/>
        <end position="197"/>
    </location>
</feature>
<feature type="transmembrane region" description="Helical" evidence="1">
    <location>
        <begin position="204"/>
        <end position="231"/>
    </location>
</feature>
<evidence type="ECO:0000256" key="1">
    <source>
        <dbReference type="SAM" id="Phobius"/>
    </source>
</evidence>
<name>A0A1I1TRC2_9GAMM</name>
<accession>A0A1I1TRC2</accession>
<dbReference type="RefSeq" id="WP_245763914.1">
    <property type="nucleotide sequence ID" value="NZ_FOLO01000073.1"/>
</dbReference>
<keyword evidence="3" id="KW-1185">Reference proteome</keyword>
<gene>
    <name evidence="2" type="ORF">SAMN02745724_04966</name>
</gene>
<reference evidence="2 3" key="1">
    <citation type="submission" date="2016-10" db="EMBL/GenBank/DDBJ databases">
        <authorList>
            <person name="de Groot N.N."/>
        </authorList>
    </citation>
    <scope>NUCLEOTIDE SEQUENCE [LARGE SCALE GENOMIC DNA]</scope>
    <source>
        <strain evidence="2 3">DSM 6059</strain>
    </source>
</reference>
<feature type="transmembrane region" description="Helical" evidence="1">
    <location>
        <begin position="31"/>
        <end position="50"/>
    </location>
</feature>
<dbReference type="EMBL" id="FOLO01000073">
    <property type="protein sequence ID" value="SFD60925.1"/>
    <property type="molecule type" value="Genomic_DNA"/>
</dbReference>
<keyword evidence="1" id="KW-0472">Membrane</keyword>
<proteinExistence type="predicted"/>
<keyword evidence="1" id="KW-1133">Transmembrane helix</keyword>